<proteinExistence type="inferred from homology"/>
<evidence type="ECO:0000256" key="1">
    <source>
        <dbReference type="ARBA" id="ARBA00004196"/>
    </source>
</evidence>
<reference evidence="5" key="1">
    <citation type="submission" date="2019-02" db="EMBL/GenBank/DDBJ databases">
        <authorList>
            <person name="Gruber-Vodicka R. H."/>
            <person name="Seah K. B. B."/>
        </authorList>
    </citation>
    <scope>NUCLEOTIDE SEQUENCE</scope>
    <source>
        <strain evidence="5">BECK_S313</strain>
    </source>
</reference>
<evidence type="ECO:0000313" key="5">
    <source>
        <dbReference type="EMBL" id="VFK07889.1"/>
    </source>
</evidence>
<gene>
    <name evidence="5" type="ORF">BECKLPF1236B_GA0070989_100329</name>
</gene>
<evidence type="ECO:0000259" key="4">
    <source>
        <dbReference type="Pfam" id="PF13407"/>
    </source>
</evidence>
<dbReference type="InterPro" id="IPR025997">
    <property type="entry name" value="SBP_2_dom"/>
</dbReference>
<dbReference type="GO" id="GO:0055085">
    <property type="term" value="P:transmembrane transport"/>
    <property type="evidence" value="ECO:0007669"/>
    <property type="project" value="UniProtKB-ARBA"/>
</dbReference>
<dbReference type="PANTHER" id="PTHR46847:SF1">
    <property type="entry name" value="D-ALLOSE-BINDING PERIPLASMIC PROTEIN-RELATED"/>
    <property type="match status" value="1"/>
</dbReference>
<dbReference type="SUPFAM" id="SSF53822">
    <property type="entry name" value="Periplasmic binding protein-like I"/>
    <property type="match status" value="1"/>
</dbReference>
<organism evidence="5">
    <name type="scientific">Candidatus Kentrum sp. LPFa</name>
    <dbReference type="NCBI Taxonomy" id="2126335"/>
    <lineage>
        <taxon>Bacteria</taxon>
        <taxon>Pseudomonadati</taxon>
        <taxon>Pseudomonadota</taxon>
        <taxon>Gammaproteobacteria</taxon>
        <taxon>Candidatus Kentrum</taxon>
    </lineage>
</organism>
<name>A0A450VSY3_9GAMM</name>
<dbReference type="PANTHER" id="PTHR46847">
    <property type="entry name" value="D-ALLOSE-BINDING PERIPLASMIC PROTEIN-RELATED"/>
    <property type="match status" value="1"/>
</dbReference>
<comment type="similarity">
    <text evidence="2">Belongs to the bacterial solute-binding protein 2 family.</text>
</comment>
<feature type="domain" description="Periplasmic binding protein" evidence="4">
    <location>
        <begin position="150"/>
        <end position="314"/>
    </location>
</feature>
<comment type="subcellular location">
    <subcellularLocation>
        <location evidence="1">Cell envelope</location>
    </subcellularLocation>
</comment>
<keyword evidence="5" id="KW-0762">Sugar transport</keyword>
<dbReference type="EMBL" id="CAADFK010000003">
    <property type="protein sequence ID" value="VFK07889.1"/>
    <property type="molecule type" value="Genomic_DNA"/>
</dbReference>
<accession>A0A450VSY3</accession>
<dbReference type="Pfam" id="PF13407">
    <property type="entry name" value="Peripla_BP_4"/>
    <property type="match status" value="1"/>
</dbReference>
<dbReference type="Gene3D" id="3.40.50.2300">
    <property type="match status" value="2"/>
</dbReference>
<evidence type="ECO:0000256" key="3">
    <source>
        <dbReference type="ARBA" id="ARBA00022729"/>
    </source>
</evidence>
<keyword evidence="5" id="KW-0813">Transport</keyword>
<keyword evidence="3" id="KW-0732">Signal</keyword>
<dbReference type="InterPro" id="IPR028082">
    <property type="entry name" value="Peripla_BP_I"/>
</dbReference>
<dbReference type="GO" id="GO:0030313">
    <property type="term" value="C:cell envelope"/>
    <property type="evidence" value="ECO:0007669"/>
    <property type="project" value="UniProtKB-SubCell"/>
</dbReference>
<sequence>MDLPRIFGHHINLKKGKKRILFVSSSFITNPENQVGLDYFSILANHLVAKFQNDYDVALKLPSGNKSDDANEQRELLAKGIQDIREYAAIILSPMQTDLLKDEVTKYLEHALCARSSGSNHPPLLTIDKDFTSHDDGWERWGGAPPSVVADGYFGGQLAAQALEIALRERSKPLRCYVVLGGEGSESRFNGFQSRASRLGISIGSNKDDPVLDFSQNEAEKFMDRTFGKEEEKSPYYDGYFCCNDEMAIGVRNHLVKSLGSDEKPPKVVGFDGTGAVAEKVKNEDQFLIGTIDVRLKTQVEKLAEMLGLLLRGERPLCSSWSAHPNPPKNLKVPPCFIGVKEIEDRVSPLQESGERS</sequence>
<evidence type="ECO:0000256" key="2">
    <source>
        <dbReference type="ARBA" id="ARBA00007639"/>
    </source>
</evidence>
<protein>
    <submittedName>
        <fullName evidence="5">ABC-type sugar transport system, substrate-binding protein, contains N-terminal xre family HTH domain</fullName>
    </submittedName>
</protein>
<dbReference type="GO" id="GO:0030246">
    <property type="term" value="F:carbohydrate binding"/>
    <property type="evidence" value="ECO:0007669"/>
    <property type="project" value="UniProtKB-ARBA"/>
</dbReference>
<dbReference type="AlphaFoldDB" id="A0A450VSY3"/>